<dbReference type="AlphaFoldDB" id="A0A840KHE4"/>
<comment type="caution">
    <text evidence="2">The sequence shown here is derived from an EMBL/GenBank/DDBJ whole genome shotgun (WGS) entry which is preliminary data.</text>
</comment>
<evidence type="ECO:0000313" key="3">
    <source>
        <dbReference type="Proteomes" id="UP000592180"/>
    </source>
</evidence>
<feature type="transmembrane region" description="Helical" evidence="1">
    <location>
        <begin position="334"/>
        <end position="351"/>
    </location>
</feature>
<feature type="transmembrane region" description="Helical" evidence="1">
    <location>
        <begin position="166"/>
        <end position="193"/>
    </location>
</feature>
<name>A0A840KHE4_9FLAO</name>
<feature type="transmembrane region" description="Helical" evidence="1">
    <location>
        <begin position="245"/>
        <end position="265"/>
    </location>
</feature>
<evidence type="ECO:0008006" key="4">
    <source>
        <dbReference type="Google" id="ProtNLM"/>
    </source>
</evidence>
<feature type="transmembrane region" description="Helical" evidence="1">
    <location>
        <begin position="285"/>
        <end position="302"/>
    </location>
</feature>
<feature type="transmembrane region" description="Helical" evidence="1">
    <location>
        <begin position="109"/>
        <end position="127"/>
    </location>
</feature>
<dbReference type="RefSeq" id="WP_184189252.1">
    <property type="nucleotide sequence ID" value="NZ_JACHLE010000002.1"/>
</dbReference>
<feature type="transmembrane region" description="Helical" evidence="1">
    <location>
        <begin position="81"/>
        <end position="102"/>
    </location>
</feature>
<proteinExistence type="predicted"/>
<protein>
    <recommendedName>
        <fullName evidence="4">Glucosyltransferase GtrII-like protein</fullName>
    </recommendedName>
</protein>
<gene>
    <name evidence="2" type="ORF">HNP38_002216</name>
</gene>
<keyword evidence="3" id="KW-1185">Reference proteome</keyword>
<reference evidence="2 3" key="1">
    <citation type="submission" date="2020-08" db="EMBL/GenBank/DDBJ databases">
        <title>Functional genomics of gut bacteria from endangered species of beetles.</title>
        <authorList>
            <person name="Carlos-Shanley C."/>
        </authorList>
    </citation>
    <scope>NUCLEOTIDE SEQUENCE [LARGE SCALE GENOMIC DNA]</scope>
    <source>
        <strain evidence="2 3">S00151</strain>
    </source>
</reference>
<sequence>MKSVRNITLFLSITLLIGLIYISFFNVYQTDDYIYSYTTRKFGVFQNIKNFYSNWGGRYFGYSISTLNPVYYDHLGLLPKIYPVFLFLAFIGTAGLNFRYYFKYTVKEALIKGFLLFFFYTVLLTGLPEHYFWVTGSNIYFLPVILSGLLLYFLGKYNESGMKTGFWLSIMLIAILMGSNEIMALIIEGLLILLYSQKKSKEYKILLAVGTVFLLVSFLAPGNFKRMSGGLELSFIQKWIKRIEVFGANSVYIFIKTALVLPLFIKIFEKELETICRKINLKKVMLIWGSSFFPLIFTGYILNPMGRQFENIIFFYCITAAPVLMLLYKDIRRYWWISLAIIFLPGTHFFPEKYSNFDINYNLNTIIKEIAYTDLGKYEEEVNERISVISTSPKDSIVVERIKTVPKVLYFGEMSSASEEKLYINDQLEKYFNKKYIRSKER</sequence>
<accession>A0A840KHE4</accession>
<evidence type="ECO:0000313" key="2">
    <source>
        <dbReference type="EMBL" id="MBB4806920.1"/>
    </source>
</evidence>
<dbReference type="Proteomes" id="UP000592180">
    <property type="component" value="Unassembled WGS sequence"/>
</dbReference>
<feature type="transmembrane region" description="Helical" evidence="1">
    <location>
        <begin position="309"/>
        <end position="328"/>
    </location>
</feature>
<evidence type="ECO:0000256" key="1">
    <source>
        <dbReference type="SAM" id="Phobius"/>
    </source>
</evidence>
<keyword evidence="1" id="KW-0812">Transmembrane</keyword>
<feature type="transmembrane region" description="Helical" evidence="1">
    <location>
        <begin position="205"/>
        <end position="224"/>
    </location>
</feature>
<feature type="transmembrane region" description="Helical" evidence="1">
    <location>
        <begin position="133"/>
        <end position="154"/>
    </location>
</feature>
<keyword evidence="1" id="KW-1133">Transmembrane helix</keyword>
<keyword evidence="1" id="KW-0472">Membrane</keyword>
<feature type="transmembrane region" description="Helical" evidence="1">
    <location>
        <begin position="7"/>
        <end position="28"/>
    </location>
</feature>
<dbReference type="EMBL" id="JACHLE010000002">
    <property type="protein sequence ID" value="MBB4806920.1"/>
    <property type="molecule type" value="Genomic_DNA"/>
</dbReference>
<organism evidence="2 3">
    <name type="scientific">Chryseobacterium defluvii</name>
    <dbReference type="NCBI Taxonomy" id="160396"/>
    <lineage>
        <taxon>Bacteria</taxon>
        <taxon>Pseudomonadati</taxon>
        <taxon>Bacteroidota</taxon>
        <taxon>Flavobacteriia</taxon>
        <taxon>Flavobacteriales</taxon>
        <taxon>Weeksellaceae</taxon>
        <taxon>Chryseobacterium group</taxon>
        <taxon>Chryseobacterium</taxon>
    </lineage>
</organism>